<dbReference type="Proteomes" id="UP000054988">
    <property type="component" value="Unassembled WGS sequence"/>
</dbReference>
<evidence type="ECO:0000256" key="1">
    <source>
        <dbReference type="SAM" id="MobiDB-lite"/>
    </source>
</evidence>
<name>A0A0W0F0N7_MONRR</name>
<dbReference type="AlphaFoldDB" id="A0A0W0F0N7"/>
<dbReference type="EMBL" id="LATX01002407">
    <property type="protein sequence ID" value="KTB29861.1"/>
    <property type="molecule type" value="Genomic_DNA"/>
</dbReference>
<evidence type="ECO:0000313" key="3">
    <source>
        <dbReference type="Proteomes" id="UP000054988"/>
    </source>
</evidence>
<feature type="compositionally biased region" description="Polar residues" evidence="1">
    <location>
        <begin position="237"/>
        <end position="260"/>
    </location>
</feature>
<accession>A0A0W0F0N7</accession>
<proteinExistence type="predicted"/>
<feature type="region of interest" description="Disordered" evidence="1">
    <location>
        <begin position="226"/>
        <end position="289"/>
    </location>
</feature>
<gene>
    <name evidence="2" type="ORF">WG66_17530</name>
</gene>
<feature type="region of interest" description="Disordered" evidence="1">
    <location>
        <begin position="178"/>
        <end position="206"/>
    </location>
</feature>
<evidence type="ECO:0000313" key="2">
    <source>
        <dbReference type="EMBL" id="KTB29861.1"/>
    </source>
</evidence>
<feature type="compositionally biased region" description="Low complexity" evidence="1">
    <location>
        <begin position="10"/>
        <end position="20"/>
    </location>
</feature>
<protein>
    <submittedName>
        <fullName evidence="2">Uncharacterized protein</fullName>
    </submittedName>
</protein>
<feature type="compositionally biased region" description="Polar residues" evidence="1">
    <location>
        <begin position="193"/>
        <end position="205"/>
    </location>
</feature>
<organism evidence="2 3">
    <name type="scientific">Moniliophthora roreri</name>
    <name type="common">Frosty pod rot fungus</name>
    <name type="synonym">Monilia roreri</name>
    <dbReference type="NCBI Taxonomy" id="221103"/>
    <lineage>
        <taxon>Eukaryota</taxon>
        <taxon>Fungi</taxon>
        <taxon>Dikarya</taxon>
        <taxon>Basidiomycota</taxon>
        <taxon>Agaricomycotina</taxon>
        <taxon>Agaricomycetes</taxon>
        <taxon>Agaricomycetidae</taxon>
        <taxon>Agaricales</taxon>
        <taxon>Marasmiineae</taxon>
        <taxon>Marasmiaceae</taxon>
        <taxon>Moniliophthora</taxon>
    </lineage>
</organism>
<sequence length="366" mass="39184">MQHQSYFILPSSSPVSPSSPTHFEDLQTEASAARRMDNDLRNHHTRASSTYSSQYFTSIPEAQIRLSPAHRAYPSGQPTTNHFNYQNGLQTNLLIGTAGKLFYPLGNVGYDSLHNSDISSATLPPYGIVGVSRDTPMRMPSDPRGLLAQGAGYRPFSVSPGSLVTRGPGLEYTVGQIGSSASKESSLPAPSDANYNSDPSTSQHMPPNLQVVCVHAEVETRCSSLPINSIPIPSHVPSDTSSRPHSLQFSGSSRESTQKSITREGMGYPSPISDTKPSPAATAPPPLGCIRPLTKDGVIRASKGRRKHEAKYKCPCGQSFTTKNGLRSTFLEAYSAAAGEANAVQIMTKLVAVSENLNASVVPRTL</sequence>
<feature type="region of interest" description="Disordered" evidence="1">
    <location>
        <begin position="1"/>
        <end position="24"/>
    </location>
</feature>
<comment type="caution">
    <text evidence="2">The sequence shown here is derived from an EMBL/GenBank/DDBJ whole genome shotgun (WGS) entry which is preliminary data.</text>
</comment>
<reference evidence="2 3" key="1">
    <citation type="submission" date="2015-12" db="EMBL/GenBank/DDBJ databases">
        <title>Draft genome sequence of Moniliophthora roreri, the causal agent of frosty pod rot of cacao.</title>
        <authorList>
            <person name="Aime M.C."/>
            <person name="Diaz-Valderrama J.R."/>
            <person name="Kijpornyongpan T."/>
            <person name="Phillips-Mora W."/>
        </authorList>
    </citation>
    <scope>NUCLEOTIDE SEQUENCE [LARGE SCALE GENOMIC DNA]</scope>
    <source>
        <strain evidence="2 3">MCA 2952</strain>
    </source>
</reference>